<dbReference type="Pfam" id="PF00583">
    <property type="entry name" value="Acetyltransf_1"/>
    <property type="match status" value="1"/>
</dbReference>
<dbReference type="AlphaFoldDB" id="A0A1H1MFW6"/>
<dbReference type="InterPro" id="IPR051016">
    <property type="entry name" value="Diverse_Substrate_AcTransf"/>
</dbReference>
<dbReference type="PANTHER" id="PTHR10545">
    <property type="entry name" value="DIAMINE N-ACETYLTRANSFERASE"/>
    <property type="match status" value="1"/>
</dbReference>
<evidence type="ECO:0000313" key="5">
    <source>
        <dbReference type="EMBL" id="SDR85265.1"/>
    </source>
</evidence>
<organism evidence="5 6">
    <name type="scientific">Christiangramia echinicola</name>
    <dbReference type="NCBI Taxonomy" id="279359"/>
    <lineage>
        <taxon>Bacteria</taxon>
        <taxon>Pseudomonadati</taxon>
        <taxon>Bacteroidota</taxon>
        <taxon>Flavobacteriia</taxon>
        <taxon>Flavobacteriales</taxon>
        <taxon>Flavobacteriaceae</taxon>
        <taxon>Christiangramia</taxon>
    </lineage>
</organism>
<keyword evidence="6" id="KW-1185">Reference proteome</keyword>
<dbReference type="PANTHER" id="PTHR10545:SF29">
    <property type="entry name" value="GH14572P-RELATED"/>
    <property type="match status" value="1"/>
</dbReference>
<dbReference type="Proteomes" id="UP000198858">
    <property type="component" value="Chromosome I"/>
</dbReference>
<dbReference type="SUPFAM" id="SSF55729">
    <property type="entry name" value="Acyl-CoA N-acyltransferases (Nat)"/>
    <property type="match status" value="1"/>
</dbReference>
<gene>
    <name evidence="5" type="ORF">SAMN04488552_1274</name>
</gene>
<evidence type="ECO:0000256" key="2">
    <source>
        <dbReference type="ARBA" id="ARBA00022679"/>
    </source>
</evidence>
<dbReference type="EMBL" id="LT629745">
    <property type="protein sequence ID" value="SDR85265.1"/>
    <property type="molecule type" value="Genomic_DNA"/>
</dbReference>
<proteinExistence type="inferred from homology"/>
<sequence length="162" mass="18740">MEINIRDARKEDMSDVLKLINELAVFEKEPEAVIIDEDDLIHDGFGENPAFQCFVAEANGKIEGMALVYFRYSTWKGKTVHLEDLIVREEFRGKGLGSALYTEVIKYAAQEKVKRTEWVVLNWNKDAADFYRRSGADVMEDWDTVQMDEKAMHLFLEKKGIL</sequence>
<reference evidence="5 6" key="1">
    <citation type="submission" date="2016-10" db="EMBL/GenBank/DDBJ databases">
        <authorList>
            <person name="Varghese N."/>
            <person name="Submissions S."/>
        </authorList>
    </citation>
    <scope>NUCLEOTIDE SEQUENCE [LARGE SCALE GENOMIC DNA]</scope>
    <source>
        <strain evidence="5 6">Mar_2010_102</strain>
    </source>
</reference>
<evidence type="ECO:0000256" key="1">
    <source>
        <dbReference type="ARBA" id="ARBA00008694"/>
    </source>
</evidence>
<keyword evidence="2" id="KW-0808">Transferase</keyword>
<evidence type="ECO:0000256" key="3">
    <source>
        <dbReference type="ARBA" id="ARBA00023315"/>
    </source>
</evidence>
<dbReference type="CDD" id="cd04301">
    <property type="entry name" value="NAT_SF"/>
    <property type="match status" value="1"/>
</dbReference>
<evidence type="ECO:0000259" key="4">
    <source>
        <dbReference type="PROSITE" id="PS51186"/>
    </source>
</evidence>
<dbReference type="GO" id="GO:0008080">
    <property type="term" value="F:N-acetyltransferase activity"/>
    <property type="evidence" value="ECO:0007669"/>
    <property type="project" value="TreeGrafter"/>
</dbReference>
<dbReference type="InterPro" id="IPR016181">
    <property type="entry name" value="Acyl_CoA_acyltransferase"/>
</dbReference>
<evidence type="ECO:0000313" key="6">
    <source>
        <dbReference type="Proteomes" id="UP000198858"/>
    </source>
</evidence>
<accession>A0A1H1MFW6</accession>
<keyword evidence="3" id="KW-0012">Acyltransferase</keyword>
<dbReference type="PROSITE" id="PS51186">
    <property type="entry name" value="GNAT"/>
    <property type="match status" value="1"/>
</dbReference>
<dbReference type="FunFam" id="3.40.630.30:FF:000064">
    <property type="entry name" value="GNAT family acetyltransferase"/>
    <property type="match status" value="1"/>
</dbReference>
<dbReference type="InterPro" id="IPR000182">
    <property type="entry name" value="GNAT_dom"/>
</dbReference>
<dbReference type="RefSeq" id="WP_089661736.1">
    <property type="nucleotide sequence ID" value="NZ_LT629745.1"/>
</dbReference>
<feature type="domain" description="N-acetyltransferase" evidence="4">
    <location>
        <begin position="3"/>
        <end position="157"/>
    </location>
</feature>
<comment type="similarity">
    <text evidence="1">Belongs to the acetyltransferase family.</text>
</comment>
<dbReference type="STRING" id="1250231.SAMN04488552_1274"/>
<dbReference type="Gene3D" id="3.40.630.30">
    <property type="match status" value="1"/>
</dbReference>
<name>A0A1H1MFW6_9FLAO</name>
<protein>
    <recommendedName>
        <fullName evidence="4">N-acetyltransferase domain-containing protein</fullName>
    </recommendedName>
</protein>